<dbReference type="AlphaFoldDB" id="A0AAV7RFZ9"/>
<accession>A0AAV7RFZ9</accession>
<feature type="non-terminal residue" evidence="1">
    <location>
        <position position="65"/>
    </location>
</feature>
<sequence length="65" mass="7025">MDVVAVSASEVCDLLGVVMMLVVDIDVVHAGVSVDTTGWEVEQEEEEEEEEGETVEIVEVFVSAI</sequence>
<name>A0AAV7RFZ9_PLEWA</name>
<evidence type="ECO:0000313" key="1">
    <source>
        <dbReference type="EMBL" id="KAJ1150557.1"/>
    </source>
</evidence>
<gene>
    <name evidence="1" type="ORF">NDU88_003347</name>
</gene>
<reference evidence="1" key="1">
    <citation type="journal article" date="2022" name="bioRxiv">
        <title>Sequencing and chromosome-scale assembly of the giantPleurodeles waltlgenome.</title>
        <authorList>
            <person name="Brown T."/>
            <person name="Elewa A."/>
            <person name="Iarovenko S."/>
            <person name="Subramanian E."/>
            <person name="Araus A.J."/>
            <person name="Petzold A."/>
            <person name="Susuki M."/>
            <person name="Suzuki K.-i.T."/>
            <person name="Hayashi T."/>
            <person name="Toyoda A."/>
            <person name="Oliveira C."/>
            <person name="Osipova E."/>
            <person name="Leigh N.D."/>
            <person name="Simon A."/>
            <person name="Yun M.H."/>
        </authorList>
    </citation>
    <scope>NUCLEOTIDE SEQUENCE</scope>
    <source>
        <strain evidence="1">20211129_DDA</strain>
        <tissue evidence="1">Liver</tissue>
    </source>
</reference>
<comment type="caution">
    <text evidence="1">The sequence shown here is derived from an EMBL/GenBank/DDBJ whole genome shotgun (WGS) entry which is preliminary data.</text>
</comment>
<keyword evidence="2" id="KW-1185">Reference proteome</keyword>
<evidence type="ECO:0000313" key="2">
    <source>
        <dbReference type="Proteomes" id="UP001066276"/>
    </source>
</evidence>
<organism evidence="1 2">
    <name type="scientific">Pleurodeles waltl</name>
    <name type="common">Iberian ribbed newt</name>
    <dbReference type="NCBI Taxonomy" id="8319"/>
    <lineage>
        <taxon>Eukaryota</taxon>
        <taxon>Metazoa</taxon>
        <taxon>Chordata</taxon>
        <taxon>Craniata</taxon>
        <taxon>Vertebrata</taxon>
        <taxon>Euteleostomi</taxon>
        <taxon>Amphibia</taxon>
        <taxon>Batrachia</taxon>
        <taxon>Caudata</taxon>
        <taxon>Salamandroidea</taxon>
        <taxon>Salamandridae</taxon>
        <taxon>Pleurodelinae</taxon>
        <taxon>Pleurodeles</taxon>
    </lineage>
</organism>
<protein>
    <submittedName>
        <fullName evidence="1">Uncharacterized protein</fullName>
    </submittedName>
</protein>
<dbReference type="EMBL" id="JANPWB010000009">
    <property type="protein sequence ID" value="KAJ1150557.1"/>
    <property type="molecule type" value="Genomic_DNA"/>
</dbReference>
<dbReference type="Proteomes" id="UP001066276">
    <property type="component" value="Chromosome 5"/>
</dbReference>
<proteinExistence type="predicted"/>